<keyword evidence="2" id="KW-1185">Reference proteome</keyword>
<sequence>MNIIKKIILSASIFVIIFCFLATTLKGAPNLQGQKNKELYENKIYNISLEYNGEWKVNPNYIEKYEGKDGFFQISAYAGKGIEIDEIAQSEASHKLRPYGNSFKITKLSIQGQEARLIMPSNDQSQEFNNQAELIVKYPKEININGNTYNYFILWADKYNIQEISRTLKFVS</sequence>
<name>D9SSN3_CLOC7</name>
<dbReference type="KEGG" id="ccb:Clocel_0860"/>
<evidence type="ECO:0000313" key="1">
    <source>
        <dbReference type="EMBL" id="ADL50630.1"/>
    </source>
</evidence>
<dbReference type="Proteomes" id="UP000002730">
    <property type="component" value="Chromosome"/>
</dbReference>
<gene>
    <name evidence="1" type="ordered locus">Clocel_0860</name>
</gene>
<protein>
    <submittedName>
        <fullName evidence="1">Peptidase M56, blar1 domain protein</fullName>
    </submittedName>
</protein>
<dbReference type="eggNOG" id="COG4219">
    <property type="taxonomic scope" value="Bacteria"/>
</dbReference>
<dbReference type="EMBL" id="CP002160">
    <property type="protein sequence ID" value="ADL50630.1"/>
    <property type="molecule type" value="Genomic_DNA"/>
</dbReference>
<dbReference type="RefSeq" id="WP_010076531.1">
    <property type="nucleotide sequence ID" value="NC_014393.1"/>
</dbReference>
<reference evidence="1 2" key="1">
    <citation type="submission" date="2010-08" db="EMBL/GenBank/DDBJ databases">
        <title>Complete sequence of Clostridium cellulovorans 743B.</title>
        <authorList>
            <consortium name="US DOE Joint Genome Institute"/>
            <person name="Lucas S."/>
            <person name="Copeland A."/>
            <person name="Lapidus A."/>
            <person name="Cheng J.-F."/>
            <person name="Bruce D."/>
            <person name="Goodwin L."/>
            <person name="Pitluck S."/>
            <person name="Chertkov O."/>
            <person name="Detter J.C."/>
            <person name="Han C."/>
            <person name="Tapia R."/>
            <person name="Land M."/>
            <person name="Hauser L."/>
            <person name="Chang Y.-J."/>
            <person name="Jeffries C."/>
            <person name="Kyrpides N."/>
            <person name="Ivanova N."/>
            <person name="Mikhailova N."/>
            <person name="Hemme C.L."/>
            <person name="Woyke T."/>
        </authorList>
    </citation>
    <scope>NUCLEOTIDE SEQUENCE [LARGE SCALE GENOMIC DNA]</scope>
    <source>
        <strain evidence="2">ATCC 35296 / DSM 3052 / OCM 3 / 743B</strain>
    </source>
</reference>
<dbReference type="STRING" id="573061.Clocel_0860"/>
<proteinExistence type="predicted"/>
<dbReference type="AlphaFoldDB" id="D9SSN3"/>
<evidence type="ECO:0000313" key="2">
    <source>
        <dbReference type="Proteomes" id="UP000002730"/>
    </source>
</evidence>
<dbReference type="OrthoDB" id="108903at2"/>
<organism evidence="1 2">
    <name type="scientific">Clostridium cellulovorans (strain ATCC 35296 / DSM 3052 / OCM 3 / 743B)</name>
    <dbReference type="NCBI Taxonomy" id="573061"/>
    <lineage>
        <taxon>Bacteria</taxon>
        <taxon>Bacillati</taxon>
        <taxon>Bacillota</taxon>
        <taxon>Clostridia</taxon>
        <taxon>Eubacteriales</taxon>
        <taxon>Clostridiaceae</taxon>
        <taxon>Clostridium</taxon>
    </lineage>
</organism>
<dbReference type="HOGENOM" id="CLU_132529_0_0_9"/>
<accession>D9SSN3</accession>